<protein>
    <submittedName>
        <fullName evidence="1">Uncharacterized protein</fullName>
    </submittedName>
</protein>
<name>A0A5C5ZPX9_9BACT</name>
<sequence>MCLEADLNRAKHSLGLLTISRFGIGPSMKAKSGQFVMAKSIHRTATCDSICRLMKAPVTWRPIVAHLGSTPAF</sequence>
<keyword evidence="2" id="KW-1185">Reference proteome</keyword>
<comment type="caution">
    <text evidence="1">The sequence shown here is derived from an EMBL/GenBank/DDBJ whole genome shotgun (WGS) entry which is preliminary data.</text>
</comment>
<accession>A0A5C5ZPX9</accession>
<dbReference type="EMBL" id="SJPN01000026">
    <property type="protein sequence ID" value="TWT89246.1"/>
    <property type="molecule type" value="Genomic_DNA"/>
</dbReference>
<reference evidence="1 2" key="1">
    <citation type="submission" date="2019-02" db="EMBL/GenBank/DDBJ databases">
        <title>Deep-cultivation of Planctomycetes and their phenomic and genomic characterization uncovers novel biology.</title>
        <authorList>
            <person name="Wiegand S."/>
            <person name="Jogler M."/>
            <person name="Boedeker C."/>
            <person name="Pinto D."/>
            <person name="Vollmers J."/>
            <person name="Rivas-Marin E."/>
            <person name="Kohn T."/>
            <person name="Peeters S.H."/>
            <person name="Heuer A."/>
            <person name="Rast P."/>
            <person name="Oberbeckmann S."/>
            <person name="Bunk B."/>
            <person name="Jeske O."/>
            <person name="Meyerdierks A."/>
            <person name="Storesund J.E."/>
            <person name="Kallscheuer N."/>
            <person name="Luecker S."/>
            <person name="Lage O.M."/>
            <person name="Pohl T."/>
            <person name="Merkel B.J."/>
            <person name="Hornburger P."/>
            <person name="Mueller R.-W."/>
            <person name="Bruemmer F."/>
            <person name="Labrenz M."/>
            <person name="Spormann A.M."/>
            <person name="Op Den Camp H."/>
            <person name="Overmann J."/>
            <person name="Amann R."/>
            <person name="Jetten M.S.M."/>
            <person name="Mascher T."/>
            <person name="Medema M.H."/>
            <person name="Devos D.P."/>
            <person name="Kaster A.-K."/>
            <person name="Ovreas L."/>
            <person name="Rohde M."/>
            <person name="Galperin M.Y."/>
            <person name="Jogler C."/>
        </authorList>
    </citation>
    <scope>NUCLEOTIDE SEQUENCE [LARGE SCALE GENOMIC DNA]</scope>
    <source>
        <strain evidence="1 2">Pla52n</strain>
    </source>
</reference>
<proteinExistence type="predicted"/>
<evidence type="ECO:0000313" key="2">
    <source>
        <dbReference type="Proteomes" id="UP000320176"/>
    </source>
</evidence>
<dbReference type="Proteomes" id="UP000320176">
    <property type="component" value="Unassembled WGS sequence"/>
</dbReference>
<dbReference type="AlphaFoldDB" id="A0A5C5ZPX9"/>
<evidence type="ECO:0000313" key="1">
    <source>
        <dbReference type="EMBL" id="TWT89246.1"/>
    </source>
</evidence>
<organism evidence="1 2">
    <name type="scientific">Stieleria varia</name>
    <dbReference type="NCBI Taxonomy" id="2528005"/>
    <lineage>
        <taxon>Bacteria</taxon>
        <taxon>Pseudomonadati</taxon>
        <taxon>Planctomycetota</taxon>
        <taxon>Planctomycetia</taxon>
        <taxon>Pirellulales</taxon>
        <taxon>Pirellulaceae</taxon>
        <taxon>Stieleria</taxon>
    </lineage>
</organism>
<gene>
    <name evidence="1" type="ORF">Pla52n_68800</name>
</gene>